<accession>A0A5J4SX13</accession>
<evidence type="ECO:0000313" key="1">
    <source>
        <dbReference type="EMBL" id="KAA6350749.1"/>
    </source>
</evidence>
<dbReference type="SUPFAM" id="SSF56059">
    <property type="entry name" value="Glutathione synthetase ATP-binding domain-like"/>
    <property type="match status" value="1"/>
</dbReference>
<gene>
    <name evidence="1" type="ORF">EZS27_001853</name>
</gene>
<comment type="caution">
    <text evidence="1">The sequence shown here is derived from an EMBL/GenBank/DDBJ whole genome shotgun (WGS) entry which is preliminary data.</text>
</comment>
<proteinExistence type="predicted"/>
<name>A0A5J4SX13_9ZZZZ</name>
<sequence length="290" mass="33184">MKHLPIAGIPRNTHFSPNHIGNDAAIFSATADLLREAGFQINLYTEQEFLEKPLQEKFIFTMLRGEQAIHRLQQFEKEGGISVNSGHGIENCTRERMTTLLMKHHIPHPDSLIINVDEDVFIFPSGKEITSCWVKRGDFHAIHREDVTYVRKVEHLKEIMTEYALRGIRRVVINEHLEGDLVKFYGVAGTDFFHWFYPYNQQHSKFGHELINGKPEGFLFSEKYLKETCEVAAGILDLVVYGGDCIVSPDGTARIIDFNDWPSFAPCRTEASQAIASAIIKTFQKQIKYE</sequence>
<dbReference type="AlphaFoldDB" id="A0A5J4SX13"/>
<organism evidence="1">
    <name type="scientific">termite gut metagenome</name>
    <dbReference type="NCBI Taxonomy" id="433724"/>
    <lineage>
        <taxon>unclassified sequences</taxon>
        <taxon>metagenomes</taxon>
        <taxon>organismal metagenomes</taxon>
    </lineage>
</organism>
<protein>
    <recommendedName>
        <fullName evidence="2">ATP-grasp domain-containing protein</fullName>
    </recommendedName>
</protein>
<evidence type="ECO:0008006" key="2">
    <source>
        <dbReference type="Google" id="ProtNLM"/>
    </source>
</evidence>
<dbReference type="EMBL" id="SNRY01000023">
    <property type="protein sequence ID" value="KAA6350749.1"/>
    <property type="molecule type" value="Genomic_DNA"/>
</dbReference>
<reference evidence="1" key="1">
    <citation type="submission" date="2019-03" db="EMBL/GenBank/DDBJ databases">
        <title>Single cell metagenomics reveals metabolic interactions within the superorganism composed of flagellate Streblomastix strix and complex community of Bacteroidetes bacteria on its surface.</title>
        <authorList>
            <person name="Treitli S.C."/>
            <person name="Kolisko M."/>
            <person name="Husnik F."/>
            <person name="Keeling P."/>
            <person name="Hampl V."/>
        </authorList>
    </citation>
    <scope>NUCLEOTIDE SEQUENCE</scope>
    <source>
        <strain evidence="1">STM</strain>
    </source>
</reference>
<dbReference type="Gene3D" id="3.30.470.20">
    <property type="entry name" value="ATP-grasp fold, B domain"/>
    <property type="match status" value="1"/>
</dbReference>